<dbReference type="Pfam" id="PF00106">
    <property type="entry name" value="adh_short"/>
    <property type="match status" value="1"/>
</dbReference>
<keyword evidence="3" id="KW-1185">Reference proteome</keyword>
<feature type="compositionally biased region" description="Polar residues" evidence="1">
    <location>
        <begin position="234"/>
        <end position="248"/>
    </location>
</feature>
<evidence type="ECO:0000313" key="2">
    <source>
        <dbReference type="EMBL" id="KAJ7349050.1"/>
    </source>
</evidence>
<dbReference type="InterPro" id="IPR036291">
    <property type="entry name" value="NAD(P)-bd_dom_sf"/>
</dbReference>
<dbReference type="Proteomes" id="UP001218218">
    <property type="component" value="Unassembled WGS sequence"/>
</dbReference>
<protein>
    <recommendedName>
        <fullName evidence="4">Oxidoreductase</fullName>
    </recommendedName>
</protein>
<gene>
    <name evidence="2" type="ORF">DFH08DRAFT_936037</name>
</gene>
<feature type="region of interest" description="Disordered" evidence="1">
    <location>
        <begin position="228"/>
        <end position="248"/>
    </location>
</feature>
<dbReference type="InterPro" id="IPR002347">
    <property type="entry name" value="SDR_fam"/>
</dbReference>
<evidence type="ECO:0000313" key="3">
    <source>
        <dbReference type="Proteomes" id="UP001218218"/>
    </source>
</evidence>
<organism evidence="2 3">
    <name type="scientific">Mycena albidolilacea</name>
    <dbReference type="NCBI Taxonomy" id="1033008"/>
    <lineage>
        <taxon>Eukaryota</taxon>
        <taxon>Fungi</taxon>
        <taxon>Dikarya</taxon>
        <taxon>Basidiomycota</taxon>
        <taxon>Agaricomycotina</taxon>
        <taxon>Agaricomycetes</taxon>
        <taxon>Agaricomycetidae</taxon>
        <taxon>Agaricales</taxon>
        <taxon>Marasmiineae</taxon>
        <taxon>Mycenaceae</taxon>
        <taxon>Mycena</taxon>
    </lineage>
</organism>
<sequence length="447" mass="49301">MYPEIMRKGPGYLNVIHVKIDSVTTTLNDIPDLKGRVALVTCGNAGLGYTTVLELVRQGAKVYMAPRTSFAVDAAIAFSKAAVPATPVGFLAFDFTSPSAAKATAEKLLERDALGYTGFQRGGVPVRELEVERTHASYPWFARFSFLEKYVLLSPEQGARRQPYAATALELEERAGERRTSCHTSISTQSHSLPHSRIKGVNAPSQELERESLYAKLEGWHEDALILDSKKRSPSSPTADGTRTSSTVGHLRKPVGAVVFISAEEDPFLRAAEQLRVDSTRSMLRRLHVSPWISGARCMQVATSIRRQKFVFECGGGKPYGDKTLKTQLRDSLNHQQLPDVFTTVGLSRDIILTWLLEHYPDLVGYDVQDTPHAHTTVALSGDVSVKHYGIEGRPSAAHIIDEGVEGRHTPASVFIRTMCSWRSDTRRRSDARSLKRCGLRGSRAGI</sequence>
<dbReference type="EMBL" id="JARIHO010000016">
    <property type="protein sequence ID" value="KAJ7349050.1"/>
    <property type="molecule type" value="Genomic_DNA"/>
</dbReference>
<dbReference type="SUPFAM" id="SSF51735">
    <property type="entry name" value="NAD(P)-binding Rossmann-fold domains"/>
    <property type="match status" value="1"/>
</dbReference>
<name>A0AAD7A3W7_9AGAR</name>
<dbReference type="Gene3D" id="3.40.50.720">
    <property type="entry name" value="NAD(P)-binding Rossmann-like Domain"/>
    <property type="match status" value="1"/>
</dbReference>
<reference evidence="2" key="1">
    <citation type="submission" date="2023-03" db="EMBL/GenBank/DDBJ databases">
        <title>Massive genome expansion in bonnet fungi (Mycena s.s.) driven by repeated elements and novel gene families across ecological guilds.</title>
        <authorList>
            <consortium name="Lawrence Berkeley National Laboratory"/>
            <person name="Harder C.B."/>
            <person name="Miyauchi S."/>
            <person name="Viragh M."/>
            <person name="Kuo A."/>
            <person name="Thoen E."/>
            <person name="Andreopoulos B."/>
            <person name="Lu D."/>
            <person name="Skrede I."/>
            <person name="Drula E."/>
            <person name="Henrissat B."/>
            <person name="Morin E."/>
            <person name="Kohler A."/>
            <person name="Barry K."/>
            <person name="LaButti K."/>
            <person name="Morin E."/>
            <person name="Salamov A."/>
            <person name="Lipzen A."/>
            <person name="Mereny Z."/>
            <person name="Hegedus B."/>
            <person name="Baldrian P."/>
            <person name="Stursova M."/>
            <person name="Weitz H."/>
            <person name="Taylor A."/>
            <person name="Grigoriev I.V."/>
            <person name="Nagy L.G."/>
            <person name="Martin F."/>
            <person name="Kauserud H."/>
        </authorList>
    </citation>
    <scope>NUCLEOTIDE SEQUENCE</scope>
    <source>
        <strain evidence="2">CBHHK002</strain>
    </source>
</reference>
<dbReference type="AlphaFoldDB" id="A0AAD7A3W7"/>
<accession>A0AAD7A3W7</accession>
<evidence type="ECO:0008006" key="4">
    <source>
        <dbReference type="Google" id="ProtNLM"/>
    </source>
</evidence>
<evidence type="ECO:0000256" key="1">
    <source>
        <dbReference type="SAM" id="MobiDB-lite"/>
    </source>
</evidence>
<comment type="caution">
    <text evidence="2">The sequence shown here is derived from an EMBL/GenBank/DDBJ whole genome shotgun (WGS) entry which is preliminary data.</text>
</comment>
<feature type="compositionally biased region" description="Polar residues" evidence="1">
    <location>
        <begin position="182"/>
        <end position="193"/>
    </location>
</feature>
<proteinExistence type="predicted"/>
<feature type="region of interest" description="Disordered" evidence="1">
    <location>
        <begin position="175"/>
        <end position="204"/>
    </location>
</feature>